<protein>
    <submittedName>
        <fullName evidence="1">HAD family hydrolase</fullName>
        <ecNumber evidence="1">3.-.-.-</ecNumber>
    </submittedName>
</protein>
<dbReference type="EC" id="3.-.-.-" evidence="1"/>
<dbReference type="SFLD" id="SFLDG01129">
    <property type="entry name" value="C1.5:_HAD__Beta-PGM__Phosphata"/>
    <property type="match status" value="1"/>
</dbReference>
<dbReference type="InterPro" id="IPR023198">
    <property type="entry name" value="PGP-like_dom2"/>
</dbReference>
<sequence>MTRVAMFDLDGTLVDSPRAIVETFDAAFEAMGIEPRDPADVRSTIGLPLESAFGELLGVPRDDIRVVEGVARYQEAFRTVILPRARSLVFPGVAEGLEELHRRDIVLAVATSKFHASADALLSAAALRDRFAVLVGADDVTRPKPHPESGQAVLDRCGAEPEQAVMVGDTTHDLLMAQAAGIRSIAVTYGVHARSELAAADPSYIADDFDDVVAYIVKDLPQN</sequence>
<keyword evidence="1" id="KW-0378">Hydrolase</keyword>
<evidence type="ECO:0000313" key="2">
    <source>
        <dbReference type="Proteomes" id="UP001601197"/>
    </source>
</evidence>
<dbReference type="Proteomes" id="UP001601197">
    <property type="component" value="Unassembled WGS sequence"/>
</dbReference>
<dbReference type="PANTHER" id="PTHR43434">
    <property type="entry name" value="PHOSPHOGLYCOLATE PHOSPHATASE"/>
    <property type="match status" value="1"/>
</dbReference>
<dbReference type="RefSeq" id="WP_388349928.1">
    <property type="nucleotide sequence ID" value="NZ_JBIAFJ010000022.1"/>
</dbReference>
<keyword evidence="2" id="KW-1185">Reference proteome</keyword>
<dbReference type="InterPro" id="IPR023214">
    <property type="entry name" value="HAD_sf"/>
</dbReference>
<dbReference type="EMBL" id="JBIAFJ010000022">
    <property type="protein sequence ID" value="MFE9172400.1"/>
    <property type="molecule type" value="Genomic_DNA"/>
</dbReference>
<dbReference type="PRINTS" id="PR00413">
    <property type="entry name" value="HADHALOGNASE"/>
</dbReference>
<organism evidence="1 2">
    <name type="scientific">Streptomyces kebangsaanensis</name>
    <dbReference type="NCBI Taxonomy" id="864058"/>
    <lineage>
        <taxon>Bacteria</taxon>
        <taxon>Bacillati</taxon>
        <taxon>Actinomycetota</taxon>
        <taxon>Actinomycetes</taxon>
        <taxon>Kitasatosporales</taxon>
        <taxon>Streptomycetaceae</taxon>
        <taxon>Streptomyces</taxon>
    </lineage>
</organism>
<dbReference type="GO" id="GO:0016787">
    <property type="term" value="F:hydrolase activity"/>
    <property type="evidence" value="ECO:0007669"/>
    <property type="project" value="UniProtKB-KW"/>
</dbReference>
<dbReference type="InterPro" id="IPR006439">
    <property type="entry name" value="HAD-SF_hydro_IA"/>
</dbReference>
<dbReference type="Pfam" id="PF13419">
    <property type="entry name" value="HAD_2"/>
    <property type="match status" value="1"/>
</dbReference>
<dbReference type="SFLD" id="SFLDS00003">
    <property type="entry name" value="Haloacid_Dehalogenase"/>
    <property type="match status" value="1"/>
</dbReference>
<dbReference type="InterPro" id="IPR050155">
    <property type="entry name" value="HAD-like_hydrolase_sf"/>
</dbReference>
<dbReference type="InterPro" id="IPR041492">
    <property type="entry name" value="HAD_2"/>
</dbReference>
<dbReference type="NCBIfam" id="TIGR01509">
    <property type="entry name" value="HAD-SF-IA-v3"/>
    <property type="match status" value="1"/>
</dbReference>
<reference evidence="1 2" key="1">
    <citation type="submission" date="2024-10" db="EMBL/GenBank/DDBJ databases">
        <title>The Natural Products Discovery Center: Release of the First 8490 Sequenced Strains for Exploring Actinobacteria Biosynthetic Diversity.</title>
        <authorList>
            <person name="Kalkreuter E."/>
            <person name="Kautsar S.A."/>
            <person name="Yang D."/>
            <person name="Bader C.D."/>
            <person name="Teijaro C.N."/>
            <person name="Fluegel L."/>
            <person name="Davis C.M."/>
            <person name="Simpson J.R."/>
            <person name="Lauterbach L."/>
            <person name="Steele A.D."/>
            <person name="Gui C."/>
            <person name="Meng S."/>
            <person name="Li G."/>
            <person name="Viehrig K."/>
            <person name="Ye F."/>
            <person name="Su P."/>
            <person name="Kiefer A.F."/>
            <person name="Nichols A."/>
            <person name="Cepeda A.J."/>
            <person name="Yan W."/>
            <person name="Fan B."/>
            <person name="Jiang Y."/>
            <person name="Adhikari A."/>
            <person name="Zheng C.-J."/>
            <person name="Schuster L."/>
            <person name="Cowan T.M."/>
            <person name="Smanski M.J."/>
            <person name="Chevrette M.G."/>
            <person name="De Carvalho L.P.S."/>
            <person name="Shen B."/>
        </authorList>
    </citation>
    <scope>NUCLEOTIDE SEQUENCE [LARGE SCALE GENOMIC DNA]</scope>
    <source>
        <strain evidence="1 2">NPDC007147</strain>
    </source>
</reference>
<gene>
    <name evidence="1" type="ORF">ACFYNZ_23470</name>
</gene>
<dbReference type="SFLD" id="SFLDG01135">
    <property type="entry name" value="C1.5.6:_HAD__Beta-PGM__Phospha"/>
    <property type="match status" value="1"/>
</dbReference>
<comment type="caution">
    <text evidence="1">The sequence shown here is derived from an EMBL/GenBank/DDBJ whole genome shotgun (WGS) entry which is preliminary data.</text>
</comment>
<name>A0ABW6KWX9_9ACTN</name>
<evidence type="ECO:0000313" key="1">
    <source>
        <dbReference type="EMBL" id="MFE9172400.1"/>
    </source>
</evidence>
<proteinExistence type="predicted"/>
<dbReference type="Gene3D" id="3.40.50.1000">
    <property type="entry name" value="HAD superfamily/HAD-like"/>
    <property type="match status" value="1"/>
</dbReference>
<dbReference type="NCBIfam" id="TIGR01549">
    <property type="entry name" value="HAD-SF-IA-v1"/>
    <property type="match status" value="1"/>
</dbReference>
<dbReference type="Gene3D" id="1.10.150.240">
    <property type="entry name" value="Putative phosphatase, domain 2"/>
    <property type="match status" value="1"/>
</dbReference>
<dbReference type="PANTHER" id="PTHR43434:SF1">
    <property type="entry name" value="PHOSPHOGLYCOLATE PHOSPHATASE"/>
    <property type="match status" value="1"/>
</dbReference>
<accession>A0ABW6KWX9</accession>
<dbReference type="SUPFAM" id="SSF56784">
    <property type="entry name" value="HAD-like"/>
    <property type="match status" value="1"/>
</dbReference>
<dbReference type="InterPro" id="IPR036412">
    <property type="entry name" value="HAD-like_sf"/>
</dbReference>